<reference evidence="2" key="1">
    <citation type="submission" date="2020-10" db="EMBL/GenBank/DDBJ databases">
        <authorList>
            <person name="Castelo-Branco R."/>
            <person name="Eusebio N."/>
            <person name="Adriana R."/>
            <person name="Vieira A."/>
            <person name="Brugerolle De Fraissinette N."/>
            <person name="Rezende De Castro R."/>
            <person name="Schneider M.P."/>
            <person name="Vasconcelos V."/>
            <person name="Leao P.N."/>
        </authorList>
    </citation>
    <scope>NUCLEOTIDE SEQUENCE</scope>
    <source>
        <strain evidence="2">LEGE 12446</strain>
    </source>
</reference>
<keyword evidence="3" id="KW-1185">Reference proteome</keyword>
<feature type="compositionally biased region" description="Polar residues" evidence="1">
    <location>
        <begin position="12"/>
        <end position="31"/>
    </location>
</feature>
<dbReference type="RefSeq" id="WP_193913570.1">
    <property type="nucleotide sequence ID" value="NZ_JADEXS020000001.1"/>
</dbReference>
<feature type="region of interest" description="Disordered" evidence="1">
    <location>
        <begin position="1"/>
        <end position="36"/>
    </location>
</feature>
<feature type="region of interest" description="Disordered" evidence="1">
    <location>
        <begin position="283"/>
        <end position="312"/>
    </location>
</feature>
<organism evidence="2 3">
    <name type="scientific">Desmonostoc muscorum LEGE 12446</name>
    <dbReference type="NCBI Taxonomy" id="1828758"/>
    <lineage>
        <taxon>Bacteria</taxon>
        <taxon>Bacillati</taxon>
        <taxon>Cyanobacteriota</taxon>
        <taxon>Cyanophyceae</taxon>
        <taxon>Nostocales</taxon>
        <taxon>Nostocaceae</taxon>
        <taxon>Desmonostoc</taxon>
    </lineage>
</organism>
<dbReference type="EMBL" id="JADEXS010000023">
    <property type="protein sequence ID" value="MBE9021454.1"/>
    <property type="molecule type" value="Genomic_DNA"/>
</dbReference>
<comment type="caution">
    <text evidence="2">The sequence shown here is derived from an EMBL/GenBank/DDBJ whole genome shotgun (WGS) entry which is preliminary data.</text>
</comment>
<gene>
    <name evidence="2" type="ORF">IQ276_02965</name>
</gene>
<dbReference type="AlphaFoldDB" id="A0A8J6ZTV4"/>
<accession>A0A8J6ZTV4</accession>
<evidence type="ECO:0000256" key="1">
    <source>
        <dbReference type="SAM" id="MobiDB-lite"/>
    </source>
</evidence>
<evidence type="ECO:0000313" key="3">
    <source>
        <dbReference type="Proteomes" id="UP000622533"/>
    </source>
</evidence>
<name>A0A8J6ZTV4_DESMC</name>
<sequence>MSDRTLGRKKATASTFSNASLVSPTTPTLANPTRGFGLPTNNVVQTATEVSTELQEVQSADERSLDEQAIKEKPITHDISRISLRRPQAKLTVGEPGDQYEQQANMMANRVMSMPAPTVQWQMLSGEREAPGNNELTAHELTHVVQQNHFAHKKHSFPKVSSSEMRLDTKNDLVTEITQAPTSVNLQRNCAESVVADAEQTVNVLYNPDFNTFYGSVERLIGHHLIFRSDEGQRVRELTRQALYEIHDTTSVATGHITIGFTLLRCPETRRVENIQLREVLDDSTRQALQPDQAPEPQEAIPSGESSEEQGYICGPDVTRAVRQALGEVEEYFSSLPIAEKIRQCRALHDPIYALYAWDLTDLYHGNAGWIDVYTNMRSCATPGQSNAESDDEPEQDCRHSVRFDGVCSLAGTVNYLQWGQMHRLCNQCAQSDENQGFRGEVGWEYPAVTLPLLPTEFNQRSMETYINLYKGWGMVENPAHPLSFARAAFSSGANASSPSGNRQHCRGVCEYSHSNTSWTWYPGHH</sequence>
<proteinExistence type="predicted"/>
<dbReference type="Proteomes" id="UP000622533">
    <property type="component" value="Unassembled WGS sequence"/>
</dbReference>
<protein>
    <submittedName>
        <fullName evidence="2">DUF4157 domain-containing protein</fullName>
    </submittedName>
</protein>
<evidence type="ECO:0000313" key="2">
    <source>
        <dbReference type="EMBL" id="MBE9021454.1"/>
    </source>
</evidence>